<comment type="caution">
    <text evidence="3">The sequence shown here is derived from an EMBL/GenBank/DDBJ whole genome shotgun (WGS) entry which is preliminary data.</text>
</comment>
<dbReference type="GO" id="GO:0004197">
    <property type="term" value="F:cysteine-type endopeptidase activity"/>
    <property type="evidence" value="ECO:0007669"/>
    <property type="project" value="InterPro"/>
</dbReference>
<dbReference type="InterPro" id="IPR011600">
    <property type="entry name" value="Pept_C14_caspase"/>
</dbReference>
<feature type="domain" description="Peptidase C14 caspase" evidence="1">
    <location>
        <begin position="5"/>
        <end position="253"/>
    </location>
</feature>
<organism evidence="3 4">
    <name type="scientific">Aerosakkonema funiforme FACHB-1375</name>
    <dbReference type="NCBI Taxonomy" id="2949571"/>
    <lineage>
        <taxon>Bacteria</taxon>
        <taxon>Bacillati</taxon>
        <taxon>Cyanobacteriota</taxon>
        <taxon>Cyanophyceae</taxon>
        <taxon>Oscillatoriophycideae</taxon>
        <taxon>Aerosakkonematales</taxon>
        <taxon>Aerosakkonemataceae</taxon>
        <taxon>Aerosakkonema</taxon>
    </lineage>
</organism>
<evidence type="ECO:0000259" key="2">
    <source>
        <dbReference type="Pfam" id="PF03781"/>
    </source>
</evidence>
<dbReference type="PANTHER" id="PTHR23150:SF19">
    <property type="entry name" value="FORMYLGLYCINE-GENERATING ENZYME"/>
    <property type="match status" value="1"/>
</dbReference>
<dbReference type="GO" id="GO:0006508">
    <property type="term" value="P:proteolysis"/>
    <property type="evidence" value="ECO:0007669"/>
    <property type="project" value="InterPro"/>
</dbReference>
<reference evidence="3" key="1">
    <citation type="journal article" date="2015" name="ISME J.">
        <title>Draft Genome Sequence of Streptomyces incarnatus NRRL8089, which Produces the Nucleoside Antibiotic Sinefungin.</title>
        <authorList>
            <person name="Oshima K."/>
            <person name="Hattori M."/>
            <person name="Shimizu H."/>
            <person name="Fukuda K."/>
            <person name="Nemoto M."/>
            <person name="Inagaki K."/>
            <person name="Tamura T."/>
        </authorList>
    </citation>
    <scope>NUCLEOTIDE SEQUENCE</scope>
    <source>
        <strain evidence="3">FACHB-1375</strain>
    </source>
</reference>
<gene>
    <name evidence="3" type="ORF">H6G03_02375</name>
</gene>
<reference evidence="3" key="2">
    <citation type="submission" date="2020-08" db="EMBL/GenBank/DDBJ databases">
        <authorList>
            <person name="Chen M."/>
            <person name="Teng W."/>
            <person name="Zhao L."/>
            <person name="Hu C."/>
            <person name="Zhou Y."/>
            <person name="Han B."/>
            <person name="Song L."/>
            <person name="Shu W."/>
        </authorList>
    </citation>
    <scope>NUCLEOTIDE SEQUENCE</scope>
    <source>
        <strain evidence="3">FACHB-1375</strain>
    </source>
</reference>
<dbReference type="InterPro" id="IPR051043">
    <property type="entry name" value="Sulfatase_Mod_Factor_Kinase"/>
</dbReference>
<evidence type="ECO:0000313" key="3">
    <source>
        <dbReference type="EMBL" id="MBD2179968.1"/>
    </source>
</evidence>
<sequence>MMVNWAIVVGINNYHRSQDLNYAKRDAEAMRDWFVKEAKFERVYLFTEDSPPISFRNDKPILTQPTYLNLRTFLRVQFEKRIDKKEKDENKREKTLLQSGDNLWFFFAGHGIRAFDGDYLMLLDSDPDDIERSAISVNYVTERLRSSGAGNVILFLDACRNEGGRNSLGIGDEKHQGVVTFYSCYPSQKSYEIKELEHGSFTKALLEGLRIQGENNCATVERLERYLQQRVPEINQKYRQPTQFPYVKPEPGKKLYLILLPKFANFQDIITLKNNAFKAEIEGDLELAEQLWTQLVLSFSDSEALAELKRIWIKQLSSVSVSAPVTQATGSRSHSELDDRTDWFEFEVVQVNIKGEIEKREKQKARFFTEDLGNGVTLDMVYIPGGTFTMGSPESEERYEGYDGREEPQHQVTIKPFFMGKYPITQVQWKAVASLPQVNRELNPDPSRFKGENLPVERVSWYDAVEFCDRLSQKAKREYRLPGEAEWEYACRAGTTTPFHFGQTITADLANYDGNYTYGQGPKGIDREKTTPVGSFNVANAFGLFDMHGNVWEWCADHWHDNYGDKPNNITIWLSSDGNELRLLRGGSWLGLPAYCRSASRNSLDAGYSADGLGFRVVCAAAWTQ</sequence>
<dbReference type="SUPFAM" id="SSF56436">
    <property type="entry name" value="C-type lectin-like"/>
    <property type="match status" value="1"/>
</dbReference>
<accession>A0A926V9Y4</accession>
<dbReference type="AlphaFoldDB" id="A0A926V9Y4"/>
<keyword evidence="4" id="KW-1185">Reference proteome</keyword>
<dbReference type="InterPro" id="IPR042095">
    <property type="entry name" value="SUMF_sf"/>
</dbReference>
<dbReference type="Gene3D" id="3.90.1580.10">
    <property type="entry name" value="paralog of FGE (formylglycine-generating enzyme)"/>
    <property type="match status" value="1"/>
</dbReference>
<protein>
    <submittedName>
        <fullName evidence="3">SUMF1/EgtB/PvdO family nonheme iron enzyme</fullName>
    </submittedName>
</protein>
<dbReference type="Pfam" id="PF03781">
    <property type="entry name" value="FGE-sulfatase"/>
    <property type="match status" value="1"/>
</dbReference>
<dbReference type="PANTHER" id="PTHR23150">
    <property type="entry name" value="SULFATASE MODIFYING FACTOR 1, 2"/>
    <property type="match status" value="1"/>
</dbReference>
<dbReference type="InterPro" id="IPR005532">
    <property type="entry name" value="SUMF_dom"/>
</dbReference>
<dbReference type="Gene3D" id="3.40.50.1460">
    <property type="match status" value="1"/>
</dbReference>
<dbReference type="InterPro" id="IPR029030">
    <property type="entry name" value="Caspase-like_dom_sf"/>
</dbReference>
<proteinExistence type="predicted"/>
<dbReference type="SUPFAM" id="SSF52129">
    <property type="entry name" value="Caspase-like"/>
    <property type="match status" value="1"/>
</dbReference>
<name>A0A926V9Y4_9CYAN</name>
<dbReference type="Pfam" id="PF00656">
    <property type="entry name" value="Peptidase_C14"/>
    <property type="match status" value="1"/>
</dbReference>
<evidence type="ECO:0000259" key="1">
    <source>
        <dbReference type="Pfam" id="PF00656"/>
    </source>
</evidence>
<dbReference type="GO" id="GO:0120147">
    <property type="term" value="F:formylglycine-generating oxidase activity"/>
    <property type="evidence" value="ECO:0007669"/>
    <property type="project" value="TreeGrafter"/>
</dbReference>
<dbReference type="InterPro" id="IPR016187">
    <property type="entry name" value="CTDL_fold"/>
</dbReference>
<feature type="domain" description="Sulfatase-modifying factor enzyme-like" evidence="2">
    <location>
        <begin position="379"/>
        <end position="618"/>
    </location>
</feature>
<evidence type="ECO:0000313" key="4">
    <source>
        <dbReference type="Proteomes" id="UP000641646"/>
    </source>
</evidence>
<dbReference type="EMBL" id="JACJPW010000004">
    <property type="protein sequence ID" value="MBD2179968.1"/>
    <property type="molecule type" value="Genomic_DNA"/>
</dbReference>
<dbReference type="Proteomes" id="UP000641646">
    <property type="component" value="Unassembled WGS sequence"/>
</dbReference>